<comment type="caution">
    <text evidence="2">The sequence shown here is derived from an EMBL/GenBank/DDBJ whole genome shotgun (WGS) entry which is preliminary data.</text>
</comment>
<organism evidence="2 3">
    <name type="scientific">Ophiocordyceps australis</name>
    <dbReference type="NCBI Taxonomy" id="1399860"/>
    <lineage>
        <taxon>Eukaryota</taxon>
        <taxon>Fungi</taxon>
        <taxon>Dikarya</taxon>
        <taxon>Ascomycota</taxon>
        <taxon>Pezizomycotina</taxon>
        <taxon>Sordariomycetes</taxon>
        <taxon>Hypocreomycetidae</taxon>
        <taxon>Hypocreales</taxon>
        <taxon>Ophiocordycipitaceae</taxon>
        <taxon>Ophiocordyceps</taxon>
    </lineage>
</organism>
<keyword evidence="3" id="KW-1185">Reference proteome</keyword>
<feature type="region of interest" description="Disordered" evidence="1">
    <location>
        <begin position="127"/>
        <end position="148"/>
    </location>
</feature>
<dbReference type="Proteomes" id="UP000224854">
    <property type="component" value="Unassembled WGS sequence"/>
</dbReference>
<feature type="compositionally biased region" description="Pro residues" evidence="1">
    <location>
        <begin position="49"/>
        <end position="62"/>
    </location>
</feature>
<feature type="compositionally biased region" description="Low complexity" evidence="1">
    <location>
        <begin position="75"/>
        <end position="85"/>
    </location>
</feature>
<sequence>MAPLATRARELAKATHHDNANGQPVPLPTPCPHMLHRRDKRRQVEAAIPHPPSLSRPTPTAPRPDVSGIHDFYPGKATAAGGASKTSRHRLPRITAQPVYLRPPVVGCEWHDPRRRQRDPLAGRVALAADGKKKLIHSSGPLSEPPSR</sequence>
<evidence type="ECO:0000313" key="3">
    <source>
        <dbReference type="Proteomes" id="UP000224854"/>
    </source>
</evidence>
<accession>A0A2C5YYP2</accession>
<dbReference type="EMBL" id="NJEU01000607">
    <property type="protein sequence ID" value="PHH72164.1"/>
    <property type="molecule type" value="Genomic_DNA"/>
</dbReference>
<gene>
    <name evidence="2" type="ORF">CDD82_6142</name>
</gene>
<reference evidence="2 3" key="1">
    <citation type="submission" date="2017-06" db="EMBL/GenBank/DDBJ databases">
        <title>Ant-infecting Ophiocordyceps genomes reveal a high diversity of potential behavioral manipulation genes and a possible major role for enterotoxins.</title>
        <authorList>
            <person name="De Bekker C."/>
            <person name="Evans H.C."/>
            <person name="Brachmann A."/>
            <person name="Hughes D.P."/>
        </authorList>
    </citation>
    <scope>NUCLEOTIDE SEQUENCE [LARGE SCALE GENOMIC DNA]</scope>
    <source>
        <strain evidence="2 3">1348a</strain>
    </source>
</reference>
<proteinExistence type="predicted"/>
<dbReference type="AlphaFoldDB" id="A0A2C5YYP2"/>
<feature type="compositionally biased region" description="Basic and acidic residues" evidence="1">
    <location>
        <begin position="7"/>
        <end position="19"/>
    </location>
</feature>
<evidence type="ECO:0000313" key="2">
    <source>
        <dbReference type="EMBL" id="PHH72164.1"/>
    </source>
</evidence>
<protein>
    <submittedName>
        <fullName evidence="2">Uncharacterized protein</fullName>
    </submittedName>
</protein>
<name>A0A2C5YYP2_9HYPO</name>
<evidence type="ECO:0000256" key="1">
    <source>
        <dbReference type="SAM" id="MobiDB-lite"/>
    </source>
</evidence>
<feature type="region of interest" description="Disordered" evidence="1">
    <location>
        <begin position="1"/>
        <end position="89"/>
    </location>
</feature>